<proteinExistence type="predicted"/>
<accession>A0A1I1J587</accession>
<dbReference type="AlphaFoldDB" id="A0A1I1J587"/>
<evidence type="ECO:0000313" key="4">
    <source>
        <dbReference type="Proteomes" id="UP000198832"/>
    </source>
</evidence>
<keyword evidence="1" id="KW-0472">Membrane</keyword>
<organism evidence="3 4">
    <name type="scientific">Nocardioides terrae</name>
    <dbReference type="NCBI Taxonomy" id="574651"/>
    <lineage>
        <taxon>Bacteria</taxon>
        <taxon>Bacillati</taxon>
        <taxon>Actinomycetota</taxon>
        <taxon>Actinomycetes</taxon>
        <taxon>Propionibacteriales</taxon>
        <taxon>Nocardioidaceae</taxon>
        <taxon>Nocardioides</taxon>
    </lineage>
</organism>
<keyword evidence="1" id="KW-1133">Transmembrane helix</keyword>
<keyword evidence="1" id="KW-0812">Transmembrane</keyword>
<evidence type="ECO:0000256" key="1">
    <source>
        <dbReference type="SAM" id="Phobius"/>
    </source>
</evidence>
<dbReference type="Pfam" id="PF07811">
    <property type="entry name" value="TadE"/>
    <property type="match status" value="1"/>
</dbReference>
<feature type="domain" description="TadE-like" evidence="2">
    <location>
        <begin position="16"/>
        <end position="51"/>
    </location>
</feature>
<dbReference type="InterPro" id="IPR012495">
    <property type="entry name" value="TadE-like_dom"/>
</dbReference>
<dbReference type="STRING" id="574651.SAMN04487968_106195"/>
<dbReference type="Proteomes" id="UP000198832">
    <property type="component" value="Unassembled WGS sequence"/>
</dbReference>
<dbReference type="RefSeq" id="WP_091123232.1">
    <property type="nucleotide sequence ID" value="NZ_FOLB01000006.1"/>
</dbReference>
<protein>
    <submittedName>
        <fullName evidence="3">TadE-like protein</fullName>
    </submittedName>
</protein>
<sequence>MRTLTRSDTRGAVATGAVVFEAALLTPLLVVIMLGIVEMALLMRDNVALNSLIHTGGKAATSFAVDADRPAATVADAPATTLSDLTASAIEQAKTTLSKDSISELWVYEANPAGFPLRNGTDHFARCDDGCAAYAWDADAQEFHRTGGRLGAHDIDACGSSFGVYVKANHSFLTGVFQGVTITKHETFQLGDGADCRVATS</sequence>
<name>A0A1I1J587_9ACTN</name>
<evidence type="ECO:0000313" key="3">
    <source>
        <dbReference type="EMBL" id="SFC43779.1"/>
    </source>
</evidence>
<evidence type="ECO:0000259" key="2">
    <source>
        <dbReference type="Pfam" id="PF07811"/>
    </source>
</evidence>
<gene>
    <name evidence="3" type="ORF">SAMN04487968_106195</name>
</gene>
<feature type="transmembrane region" description="Helical" evidence="1">
    <location>
        <begin position="12"/>
        <end position="37"/>
    </location>
</feature>
<keyword evidence="4" id="KW-1185">Reference proteome</keyword>
<dbReference type="EMBL" id="FOLB01000006">
    <property type="protein sequence ID" value="SFC43779.1"/>
    <property type="molecule type" value="Genomic_DNA"/>
</dbReference>
<reference evidence="3 4" key="1">
    <citation type="submission" date="2016-10" db="EMBL/GenBank/DDBJ databases">
        <authorList>
            <person name="de Groot N.N."/>
        </authorList>
    </citation>
    <scope>NUCLEOTIDE SEQUENCE [LARGE SCALE GENOMIC DNA]</scope>
    <source>
        <strain evidence="3 4">CGMCC 1.7056</strain>
    </source>
</reference>